<sequence>MLRLIIAAVLATACLAYPQRRDGAPADAANLQSFDPGMQAMPGMPNMQAMQGMPMQAMAGGQFLPFNPNFGMGYRDVDENLEKRRQHSQFNADKSSFDSDSLGNIMDFLNENGNSLPFANMDSAATDLGNFEPSAENEDGKFRFFDKQQ</sequence>
<organism evidence="3">
    <name type="scientific">Conus lenavati</name>
    <name type="common">Cone snail</name>
    <dbReference type="NCBI Taxonomy" id="1519839"/>
    <lineage>
        <taxon>Eukaryota</taxon>
        <taxon>Metazoa</taxon>
        <taxon>Spiralia</taxon>
        <taxon>Lophotrochozoa</taxon>
        <taxon>Mollusca</taxon>
        <taxon>Gastropoda</taxon>
        <taxon>Caenogastropoda</taxon>
        <taxon>Neogastropoda</taxon>
        <taxon>Conoidea</taxon>
        <taxon>Conidae</taxon>
        <taxon>Conus</taxon>
        <taxon>Splinoconus</taxon>
    </lineage>
</organism>
<evidence type="ECO:0000313" key="3">
    <source>
        <dbReference type="EMBL" id="JAI17884.1"/>
    </source>
</evidence>
<dbReference type="EMBL" id="GCVH01000009">
    <property type="protein sequence ID" value="JAI17884.1"/>
    <property type="molecule type" value="Transcribed_RNA"/>
</dbReference>
<accession>A0A0K8TTT2</accession>
<feature type="chain" id="PRO_5005520238" evidence="2">
    <location>
        <begin position="17"/>
        <end position="149"/>
    </location>
</feature>
<dbReference type="AlphaFoldDB" id="A0A0K8TTT2"/>
<reference evidence="3" key="1">
    <citation type="submission" date="2015-04" db="EMBL/GenBank/DDBJ databases">
        <authorList>
            <person name="Syromyatnikov M.Y."/>
            <person name="Popov V.N."/>
        </authorList>
    </citation>
    <scope>NUCLEOTIDE SEQUENCE</scope>
    <source>
        <tissue evidence="3">Venom duct</tissue>
    </source>
</reference>
<keyword evidence="2" id="KW-0732">Signal</keyword>
<proteinExistence type="predicted"/>
<feature type="region of interest" description="Disordered" evidence="1">
    <location>
        <begin position="129"/>
        <end position="149"/>
    </location>
</feature>
<evidence type="ECO:0000256" key="2">
    <source>
        <dbReference type="SAM" id="SignalP"/>
    </source>
</evidence>
<protein>
    <submittedName>
        <fullName evidence="3">Conopeptide</fullName>
    </submittedName>
</protein>
<feature type="signal peptide" evidence="2">
    <location>
        <begin position="1"/>
        <end position="16"/>
    </location>
</feature>
<name>A0A0K8TTT2_CONLV</name>
<evidence type="ECO:0000256" key="1">
    <source>
        <dbReference type="SAM" id="MobiDB-lite"/>
    </source>
</evidence>
<feature type="compositionally biased region" description="Basic and acidic residues" evidence="1">
    <location>
        <begin position="138"/>
        <end position="149"/>
    </location>
</feature>